<evidence type="ECO:0000256" key="7">
    <source>
        <dbReference type="ARBA" id="ARBA00022989"/>
    </source>
</evidence>
<dbReference type="SMART" id="SM00679">
    <property type="entry name" value="CTNS"/>
    <property type="match status" value="2"/>
</dbReference>
<feature type="transmembrane region" description="Helical" evidence="10">
    <location>
        <begin position="216"/>
        <end position="235"/>
    </location>
</feature>
<keyword evidence="8 10" id="KW-0472">Membrane</keyword>
<dbReference type="AlphaFoldDB" id="A0AAV5QWI1"/>
<dbReference type="PANTHER" id="PTHR16201:SF35">
    <property type="entry name" value="VACUOLAR AMINO ACID TRANSPORTER YPQ1-RELATED"/>
    <property type="match status" value="1"/>
</dbReference>
<dbReference type="GeneID" id="90076799"/>
<dbReference type="Gene3D" id="1.20.1280.290">
    <property type="match status" value="2"/>
</dbReference>
<dbReference type="Proteomes" id="UP001360560">
    <property type="component" value="Unassembled WGS sequence"/>
</dbReference>
<organism evidence="11 12">
    <name type="scientific">Saccharomycopsis crataegensis</name>
    <dbReference type="NCBI Taxonomy" id="43959"/>
    <lineage>
        <taxon>Eukaryota</taxon>
        <taxon>Fungi</taxon>
        <taxon>Dikarya</taxon>
        <taxon>Ascomycota</taxon>
        <taxon>Saccharomycotina</taxon>
        <taxon>Saccharomycetes</taxon>
        <taxon>Saccharomycopsidaceae</taxon>
        <taxon>Saccharomycopsis</taxon>
    </lineage>
</organism>
<dbReference type="GO" id="GO:0034490">
    <property type="term" value="P:basic amino acid transmembrane import into vacuole"/>
    <property type="evidence" value="ECO:0007669"/>
    <property type="project" value="UniProtKB-ARBA"/>
</dbReference>
<evidence type="ECO:0000313" key="11">
    <source>
        <dbReference type="EMBL" id="GMM38811.1"/>
    </source>
</evidence>
<keyword evidence="4 10" id="KW-0812">Transmembrane</keyword>
<evidence type="ECO:0000256" key="5">
    <source>
        <dbReference type="ARBA" id="ARBA00022737"/>
    </source>
</evidence>
<evidence type="ECO:0000256" key="8">
    <source>
        <dbReference type="ARBA" id="ARBA00023136"/>
    </source>
</evidence>
<comment type="similarity">
    <text evidence="9">Belongs to the laat-1 family.</text>
</comment>
<dbReference type="GO" id="GO:0005774">
    <property type="term" value="C:vacuolar membrane"/>
    <property type="evidence" value="ECO:0007669"/>
    <property type="project" value="UniProtKB-SubCell"/>
</dbReference>
<evidence type="ECO:0000256" key="1">
    <source>
        <dbReference type="ARBA" id="ARBA00004128"/>
    </source>
</evidence>
<dbReference type="Pfam" id="PF04193">
    <property type="entry name" value="PQ-loop"/>
    <property type="match status" value="2"/>
</dbReference>
<feature type="transmembrane region" description="Helical" evidence="10">
    <location>
        <begin position="48"/>
        <end position="68"/>
    </location>
</feature>
<dbReference type="GO" id="GO:0015101">
    <property type="term" value="F:organic cation transmembrane transporter activity"/>
    <property type="evidence" value="ECO:0007669"/>
    <property type="project" value="UniProtKB-ARBA"/>
</dbReference>
<evidence type="ECO:0000256" key="6">
    <source>
        <dbReference type="ARBA" id="ARBA00022970"/>
    </source>
</evidence>
<dbReference type="EMBL" id="BTFZ01000020">
    <property type="protein sequence ID" value="GMM38811.1"/>
    <property type="molecule type" value="Genomic_DNA"/>
</dbReference>
<keyword evidence="6" id="KW-0029">Amino-acid transport</keyword>
<feature type="transmembrane region" description="Helical" evidence="10">
    <location>
        <begin position="247"/>
        <end position="274"/>
    </location>
</feature>
<evidence type="ECO:0000256" key="4">
    <source>
        <dbReference type="ARBA" id="ARBA00022692"/>
    </source>
</evidence>
<comment type="caution">
    <text evidence="11">The sequence shown here is derived from an EMBL/GenBank/DDBJ whole genome shotgun (WGS) entry which is preliminary data.</text>
</comment>
<keyword evidence="7 10" id="KW-1133">Transmembrane helix</keyword>
<dbReference type="FunFam" id="1.20.1280.290:FF:000011">
    <property type="entry name" value="PQ loop repeat protein"/>
    <property type="match status" value="1"/>
</dbReference>
<keyword evidence="3" id="KW-0926">Vacuole</keyword>
<keyword evidence="5" id="KW-0677">Repeat</keyword>
<reference evidence="11 12" key="1">
    <citation type="journal article" date="2023" name="Elife">
        <title>Identification of key yeast species and microbe-microbe interactions impacting larval growth of Drosophila in the wild.</title>
        <authorList>
            <person name="Mure A."/>
            <person name="Sugiura Y."/>
            <person name="Maeda R."/>
            <person name="Honda K."/>
            <person name="Sakurai N."/>
            <person name="Takahashi Y."/>
            <person name="Watada M."/>
            <person name="Katoh T."/>
            <person name="Gotoh A."/>
            <person name="Gotoh Y."/>
            <person name="Taniguchi I."/>
            <person name="Nakamura K."/>
            <person name="Hayashi T."/>
            <person name="Katayama T."/>
            <person name="Uemura T."/>
            <person name="Hattori Y."/>
        </authorList>
    </citation>
    <scope>NUCLEOTIDE SEQUENCE [LARGE SCALE GENOMIC DNA]</scope>
    <source>
        <strain evidence="11 12">SC-9</strain>
    </source>
</reference>
<dbReference type="InterPro" id="IPR006603">
    <property type="entry name" value="PQ-loop_rpt"/>
</dbReference>
<proteinExistence type="inferred from homology"/>
<evidence type="ECO:0000256" key="3">
    <source>
        <dbReference type="ARBA" id="ARBA00022554"/>
    </source>
</evidence>
<dbReference type="GO" id="GO:0034488">
    <property type="term" value="P:basic amino acid transmembrane export from vacuole"/>
    <property type="evidence" value="ECO:0007669"/>
    <property type="project" value="UniProtKB-ARBA"/>
</dbReference>
<keyword evidence="12" id="KW-1185">Reference proteome</keyword>
<gene>
    <name evidence="11" type="ORF">DASC09_061500</name>
</gene>
<evidence type="ECO:0000256" key="9">
    <source>
        <dbReference type="ARBA" id="ARBA00038039"/>
    </source>
</evidence>
<keyword evidence="2" id="KW-0813">Transport</keyword>
<evidence type="ECO:0000256" key="2">
    <source>
        <dbReference type="ARBA" id="ARBA00022448"/>
    </source>
</evidence>
<dbReference type="GO" id="GO:0015174">
    <property type="term" value="F:basic amino acid transmembrane transporter activity"/>
    <property type="evidence" value="ECO:0007669"/>
    <property type="project" value="UniProtKB-ARBA"/>
</dbReference>
<feature type="transmembrane region" description="Helical" evidence="10">
    <location>
        <begin position="280"/>
        <end position="301"/>
    </location>
</feature>
<dbReference type="FunFam" id="1.20.1280.290:FF:000012">
    <property type="entry name" value="Vacuolar membrane PQ loop repeat protein"/>
    <property type="match status" value="1"/>
</dbReference>
<dbReference type="GO" id="GO:0015179">
    <property type="term" value="F:L-amino acid transmembrane transporter activity"/>
    <property type="evidence" value="ECO:0007669"/>
    <property type="project" value="UniProtKB-ARBA"/>
</dbReference>
<dbReference type="RefSeq" id="XP_064855806.1">
    <property type="nucleotide sequence ID" value="XM_064999734.1"/>
</dbReference>
<feature type="transmembrane region" description="Helical" evidence="10">
    <location>
        <begin position="12"/>
        <end position="36"/>
    </location>
</feature>
<protein>
    <submittedName>
        <fullName evidence="11">Cationic amino acid transporter</fullName>
    </submittedName>
</protein>
<dbReference type="PANTHER" id="PTHR16201">
    <property type="entry name" value="SEVEN TRANSMEMBRANE PROTEIN 1-RELATED"/>
    <property type="match status" value="1"/>
</dbReference>
<feature type="transmembrane region" description="Helical" evidence="10">
    <location>
        <begin position="165"/>
        <end position="184"/>
    </location>
</feature>
<comment type="subcellular location">
    <subcellularLocation>
        <location evidence="1">Vacuole membrane</location>
        <topology evidence="1">Multi-pass membrane protein</topology>
    </subcellularLocation>
</comment>
<accession>A0AAV5QWI1</accession>
<evidence type="ECO:0000313" key="12">
    <source>
        <dbReference type="Proteomes" id="UP001360560"/>
    </source>
</evidence>
<feature type="transmembrane region" description="Helical" evidence="10">
    <location>
        <begin position="80"/>
        <end position="102"/>
    </location>
</feature>
<evidence type="ECO:0000256" key="10">
    <source>
        <dbReference type="SAM" id="Phobius"/>
    </source>
</evidence>
<name>A0AAV5QWI1_9ASCO</name>
<dbReference type="InterPro" id="IPR051415">
    <property type="entry name" value="LAAT-1"/>
</dbReference>
<sequence>MFDEFAAPPSPVVLNAQAVSGILGSISIACWIIVFAPQIYENFCRKSADGLSLLFVVLWLIGDIFNVIGSIAQNVLPTMLILAIYYTLADIVLLIQCLLYGAHKKVDPIHLSPANPLSEDVLDEMINSSDSTIDETRHLLATDSERQAPAKKKKTTATSKWKSDLYNFILIALVLVSGVLGWYISYIRSSHHDTNTPPDHNHDNRDDVELDPIGQFFGYLCAVFYLCSRVPQIVLNFKRKSCDGISFLFFFFACIGNFSYVASILCIGVSWHYVVVNMSWLIGSIGTLFLDAIIFVQFFIYNEEKNTDDYESINDDVEEYP</sequence>